<name>A0A137NQ05_CONC2</name>
<gene>
    <name evidence="3" type="ORF">CONCODRAFT_13930</name>
</gene>
<dbReference type="AlphaFoldDB" id="A0A137NQ05"/>
<protein>
    <submittedName>
        <fullName evidence="3">Uncharacterized protein</fullName>
    </submittedName>
</protein>
<evidence type="ECO:0000313" key="3">
    <source>
        <dbReference type="EMBL" id="KXN64784.1"/>
    </source>
</evidence>
<accession>A0A137NQ05</accession>
<feature type="chain" id="PRO_5007293918" evidence="2">
    <location>
        <begin position="32"/>
        <end position="67"/>
    </location>
</feature>
<organism evidence="3 4">
    <name type="scientific">Conidiobolus coronatus (strain ATCC 28846 / CBS 209.66 / NRRL 28638)</name>
    <name type="common">Delacroixia coronata</name>
    <dbReference type="NCBI Taxonomy" id="796925"/>
    <lineage>
        <taxon>Eukaryota</taxon>
        <taxon>Fungi</taxon>
        <taxon>Fungi incertae sedis</taxon>
        <taxon>Zoopagomycota</taxon>
        <taxon>Entomophthoromycotina</taxon>
        <taxon>Entomophthoromycetes</taxon>
        <taxon>Entomophthorales</taxon>
        <taxon>Ancylistaceae</taxon>
        <taxon>Conidiobolus</taxon>
    </lineage>
</organism>
<proteinExistence type="predicted"/>
<keyword evidence="1" id="KW-1133">Transmembrane helix</keyword>
<feature type="signal peptide" evidence="2">
    <location>
        <begin position="1"/>
        <end position="31"/>
    </location>
</feature>
<evidence type="ECO:0000256" key="2">
    <source>
        <dbReference type="SAM" id="SignalP"/>
    </source>
</evidence>
<dbReference type="EMBL" id="KQ965177">
    <property type="protein sequence ID" value="KXN64784.1"/>
    <property type="molecule type" value="Genomic_DNA"/>
</dbReference>
<dbReference type="Proteomes" id="UP000070444">
    <property type="component" value="Unassembled WGS sequence"/>
</dbReference>
<keyword evidence="4" id="KW-1185">Reference proteome</keyword>
<feature type="transmembrane region" description="Helical" evidence="1">
    <location>
        <begin position="41"/>
        <end position="62"/>
    </location>
</feature>
<keyword evidence="1" id="KW-0812">Transmembrane</keyword>
<evidence type="ECO:0000256" key="1">
    <source>
        <dbReference type="SAM" id="Phobius"/>
    </source>
</evidence>
<keyword evidence="1" id="KW-0472">Membrane</keyword>
<keyword evidence="2" id="KW-0732">Signal</keyword>
<evidence type="ECO:0000313" key="4">
    <source>
        <dbReference type="Proteomes" id="UP000070444"/>
    </source>
</evidence>
<reference evidence="3 4" key="1">
    <citation type="journal article" date="2015" name="Genome Biol. Evol.">
        <title>Phylogenomic analyses indicate that early fungi evolved digesting cell walls of algal ancestors of land plants.</title>
        <authorList>
            <person name="Chang Y."/>
            <person name="Wang S."/>
            <person name="Sekimoto S."/>
            <person name="Aerts A.L."/>
            <person name="Choi C."/>
            <person name="Clum A."/>
            <person name="LaButti K.M."/>
            <person name="Lindquist E.A."/>
            <person name="Yee Ngan C."/>
            <person name="Ohm R.A."/>
            <person name="Salamov A.A."/>
            <person name="Grigoriev I.V."/>
            <person name="Spatafora J.W."/>
            <person name="Berbee M.L."/>
        </authorList>
    </citation>
    <scope>NUCLEOTIDE SEQUENCE [LARGE SCALE GENOMIC DNA]</scope>
    <source>
        <strain evidence="3 4">NRRL 28638</strain>
    </source>
</reference>
<sequence length="67" mass="7232">MSTSSSSSQIFNFLPLLLTVFLIFTISPVAAQKPSETGIGSALVTGITWVTNFIIGIIQNYLQLLAR</sequence>